<dbReference type="SUPFAM" id="SSF69118">
    <property type="entry name" value="AhpD-like"/>
    <property type="match status" value="1"/>
</dbReference>
<dbReference type="PANTHER" id="PTHR33570:SF2">
    <property type="entry name" value="CARBOXYMUCONOLACTONE DECARBOXYLASE-LIKE DOMAIN-CONTAINING PROTEIN"/>
    <property type="match status" value="1"/>
</dbReference>
<dbReference type="eggNOG" id="COG0599">
    <property type="taxonomic scope" value="Bacteria"/>
</dbReference>
<feature type="region of interest" description="Disordered" evidence="1">
    <location>
        <begin position="252"/>
        <end position="296"/>
    </location>
</feature>
<protein>
    <submittedName>
        <fullName evidence="3">Carboxymuconolactone decarboxylase family protein</fullName>
    </submittedName>
</protein>
<dbReference type="Pfam" id="PF02627">
    <property type="entry name" value="CMD"/>
    <property type="match status" value="2"/>
</dbReference>
<dbReference type="PANTHER" id="PTHR33570">
    <property type="entry name" value="4-CARBOXYMUCONOLACTONE DECARBOXYLASE FAMILY PROTEIN"/>
    <property type="match status" value="1"/>
</dbReference>
<gene>
    <name evidence="3" type="ORF">BBOMB_0069</name>
</gene>
<keyword evidence="4" id="KW-1185">Reference proteome</keyword>
<evidence type="ECO:0000256" key="1">
    <source>
        <dbReference type="SAM" id="MobiDB-lite"/>
    </source>
</evidence>
<dbReference type="InterPro" id="IPR003779">
    <property type="entry name" value="CMD-like"/>
</dbReference>
<feature type="compositionally biased region" description="Polar residues" evidence="1">
    <location>
        <begin position="276"/>
        <end position="289"/>
    </location>
</feature>
<dbReference type="InterPro" id="IPR052512">
    <property type="entry name" value="4CMD/NDH-1_regulator"/>
</dbReference>
<feature type="domain" description="Carboxymuconolactone decarboxylase-like" evidence="2">
    <location>
        <begin position="167"/>
        <end position="248"/>
    </location>
</feature>
<evidence type="ECO:0000313" key="4">
    <source>
        <dbReference type="Proteomes" id="UP000028730"/>
    </source>
</evidence>
<feature type="compositionally biased region" description="Acidic residues" evidence="1">
    <location>
        <begin position="254"/>
        <end position="265"/>
    </location>
</feature>
<sequence>MAISQFAWNFHERMFPGYRSDFLRTDPEFIERFDNFAFDEVVRETDLDDRTRFMSIVASLIGCQGIDEFKAIVPAALNFGLTPVQLKEVVYQAVAYLGIGRVFPFLKATNQALRDAGVELPLAPQSTTTCDSESRLKGGEERQISVFGPTMKDFWESGPQDSVHINRWLTDNCFGDYYTRTGLSMREREMVTFCFLSAQGGSEPQLTSHAKANLRIGNDEDFLIAVISQNVPFIGYPRSLNALQCLREAVNEGEGVDDDGSEDDSSGTGDSENNSLDNGDSVNDGSGTRDSAAMGF</sequence>
<name>A0A086BP98_9BIFI</name>
<proteinExistence type="predicted"/>
<evidence type="ECO:0000259" key="2">
    <source>
        <dbReference type="Pfam" id="PF02627"/>
    </source>
</evidence>
<accession>A0A086BP98</accession>
<evidence type="ECO:0000313" key="3">
    <source>
        <dbReference type="EMBL" id="KFF30762.1"/>
    </source>
</evidence>
<dbReference type="Gene3D" id="1.20.1290.10">
    <property type="entry name" value="AhpD-like"/>
    <property type="match status" value="1"/>
</dbReference>
<feature type="compositionally biased region" description="Low complexity" evidence="1">
    <location>
        <begin position="266"/>
        <end position="275"/>
    </location>
</feature>
<dbReference type="OrthoDB" id="9802489at2"/>
<dbReference type="Proteomes" id="UP000028730">
    <property type="component" value="Unassembled WGS sequence"/>
</dbReference>
<reference evidence="3 4" key="1">
    <citation type="journal article" date="2014" name="Appl. Environ. Microbiol.">
        <title>Genomic encyclopedia of type strains of the genus Bifidobacterium.</title>
        <authorList>
            <person name="Milani C."/>
            <person name="Lugli G.A."/>
            <person name="Duranti S."/>
            <person name="Turroni F."/>
            <person name="Bottacini F."/>
            <person name="Mangifesta M."/>
            <person name="Sanchez B."/>
            <person name="Viappiani A."/>
            <person name="Mancabelli L."/>
            <person name="Taminiau B."/>
            <person name="Delcenserie V."/>
            <person name="Barrangou R."/>
            <person name="Margolles A."/>
            <person name="van Sinderen D."/>
            <person name="Ventura M."/>
        </authorList>
    </citation>
    <scope>NUCLEOTIDE SEQUENCE [LARGE SCALE GENOMIC DNA]</scope>
    <source>
        <strain evidence="3 4">DSM 19703</strain>
    </source>
</reference>
<feature type="domain" description="Carboxymuconolactone decarboxylase-like" evidence="2">
    <location>
        <begin position="27"/>
        <end position="109"/>
    </location>
</feature>
<dbReference type="STRING" id="1341695.BBOMB_0069"/>
<dbReference type="EMBL" id="ATLK01000001">
    <property type="protein sequence ID" value="KFF30762.1"/>
    <property type="molecule type" value="Genomic_DNA"/>
</dbReference>
<dbReference type="AlphaFoldDB" id="A0A086BP98"/>
<organism evidence="3 4">
    <name type="scientific">Bifidobacterium bombi DSM 19703</name>
    <dbReference type="NCBI Taxonomy" id="1341695"/>
    <lineage>
        <taxon>Bacteria</taxon>
        <taxon>Bacillati</taxon>
        <taxon>Actinomycetota</taxon>
        <taxon>Actinomycetes</taxon>
        <taxon>Bifidobacteriales</taxon>
        <taxon>Bifidobacteriaceae</taxon>
        <taxon>Bifidobacterium</taxon>
    </lineage>
</organism>
<comment type="caution">
    <text evidence="3">The sequence shown here is derived from an EMBL/GenBank/DDBJ whole genome shotgun (WGS) entry which is preliminary data.</text>
</comment>
<dbReference type="InterPro" id="IPR029032">
    <property type="entry name" value="AhpD-like"/>
</dbReference>
<dbReference type="GO" id="GO:0051920">
    <property type="term" value="F:peroxiredoxin activity"/>
    <property type="evidence" value="ECO:0007669"/>
    <property type="project" value="InterPro"/>
</dbReference>